<reference evidence="3 4" key="1">
    <citation type="submission" date="2018-09" db="EMBL/GenBank/DDBJ databases">
        <title>Whole genome sequencing of Microbacterium oryzae strain MB-10T.</title>
        <authorList>
            <person name="Das S.K."/>
        </authorList>
    </citation>
    <scope>NUCLEOTIDE SEQUENCE [LARGE SCALE GENOMIC DNA]</scope>
    <source>
        <strain evidence="3 4">MB-10</strain>
    </source>
</reference>
<dbReference type="KEGG" id="moj:D7D94_06320"/>
<dbReference type="GO" id="GO:0005829">
    <property type="term" value="C:cytosol"/>
    <property type="evidence" value="ECO:0007669"/>
    <property type="project" value="TreeGrafter"/>
</dbReference>
<accession>A0A6I6DZD6</accession>
<feature type="domain" description="NADP-dependent oxidoreductase" evidence="2">
    <location>
        <begin position="62"/>
        <end position="333"/>
    </location>
</feature>
<evidence type="ECO:0000256" key="1">
    <source>
        <dbReference type="SAM" id="MobiDB-lite"/>
    </source>
</evidence>
<dbReference type="RefSeq" id="WP_156241814.1">
    <property type="nucleotide sequence ID" value="NZ_BAAAZL010000001.1"/>
</dbReference>
<dbReference type="InterPro" id="IPR023210">
    <property type="entry name" value="NADP_OxRdtase_dom"/>
</dbReference>
<keyword evidence="4" id="KW-1185">Reference proteome</keyword>
<dbReference type="PANTHER" id="PTHR43364:SF6">
    <property type="entry name" value="OXIDOREDUCTASE-RELATED"/>
    <property type="match status" value="1"/>
</dbReference>
<evidence type="ECO:0000259" key="2">
    <source>
        <dbReference type="Pfam" id="PF00248"/>
    </source>
</evidence>
<dbReference type="OrthoDB" id="9768793at2"/>
<dbReference type="SUPFAM" id="SSF51430">
    <property type="entry name" value="NAD(P)-linked oxidoreductase"/>
    <property type="match status" value="1"/>
</dbReference>
<protein>
    <submittedName>
        <fullName evidence="3">Aldo/keto reductase</fullName>
    </submittedName>
</protein>
<dbReference type="AlphaFoldDB" id="A0A6I6DZD6"/>
<dbReference type="PANTHER" id="PTHR43364">
    <property type="entry name" value="NADH-SPECIFIC METHYLGLYOXAL REDUCTASE-RELATED"/>
    <property type="match status" value="1"/>
</dbReference>
<dbReference type="EMBL" id="CP032550">
    <property type="protein sequence ID" value="QGU27324.1"/>
    <property type="molecule type" value="Genomic_DNA"/>
</dbReference>
<sequence length="361" mass="38202">MDAASPQERPDRPPTRTPAFQDVPTEPIRIPGHPSAAVPDLGAAIAGGPRAVVGASRVALFPLMLGGAEFGWNLDRAAGFAVLDRYAELGGNALHSSDRFGAGRSEFILGQWMASRRVRDDVVIACRVGGHPDNPGLGSVNLVRAVEASLERLGTDRIDILYLDAATYPLESLEDALATAEWLVETGKACAIGAFGLTADQLVEARILSSAGYPRIEALDVPYNLIRRTEYEGDLRLVAGAQGLAVTPSHALEHGFLSGLHRSKLGAGQSARAEQLTKLMNRRGTRALKALDAVAAELDLPPAAVAVAWLLAQRGVVAPIVNAVTPAHVDELVSGVGVRLGRWHRAELARAVDAPVFPRMA</sequence>
<dbReference type="InterPro" id="IPR036812">
    <property type="entry name" value="NAD(P)_OxRdtase_dom_sf"/>
</dbReference>
<organism evidence="3 4">
    <name type="scientific">Microbacterium oryzae</name>
    <dbReference type="NCBI Taxonomy" id="743009"/>
    <lineage>
        <taxon>Bacteria</taxon>
        <taxon>Bacillati</taxon>
        <taxon>Actinomycetota</taxon>
        <taxon>Actinomycetes</taxon>
        <taxon>Micrococcales</taxon>
        <taxon>Microbacteriaceae</taxon>
        <taxon>Microbacterium</taxon>
    </lineage>
</organism>
<evidence type="ECO:0000313" key="3">
    <source>
        <dbReference type="EMBL" id="QGU27324.1"/>
    </source>
</evidence>
<dbReference type="InterPro" id="IPR050523">
    <property type="entry name" value="AKR_Detox_Biosynth"/>
</dbReference>
<feature type="region of interest" description="Disordered" evidence="1">
    <location>
        <begin position="1"/>
        <end position="26"/>
    </location>
</feature>
<dbReference type="Proteomes" id="UP000422989">
    <property type="component" value="Chromosome"/>
</dbReference>
<name>A0A6I6DZD6_9MICO</name>
<evidence type="ECO:0000313" key="4">
    <source>
        <dbReference type="Proteomes" id="UP000422989"/>
    </source>
</evidence>
<gene>
    <name evidence="3" type="ORF">D7D94_06320</name>
</gene>
<dbReference type="Gene3D" id="3.20.20.100">
    <property type="entry name" value="NADP-dependent oxidoreductase domain"/>
    <property type="match status" value="1"/>
</dbReference>
<dbReference type="Pfam" id="PF00248">
    <property type="entry name" value="Aldo_ket_red"/>
    <property type="match status" value="1"/>
</dbReference>
<proteinExistence type="predicted"/>